<proteinExistence type="inferred from homology"/>
<sequence length="278" mass="31828">MGKSGAGKTSMRAMIFSNYGAVDTRRLGATMEIEHSTVPFIADLQLNIWDCGGQTRFMDNYVNEQRYHVFRDAEVLIYVFDIESRDQSSEFVYYQEIINCLASCSPNAKILTNYKESLEPLTHPFKPVFYATTIWNFTLYRAWSDIANKLVPNIGLIESQLQKFGTLCGASQVVMFEKSTFLVISYIQENSDLESNHEKFVQVSETIKSYRVACKKRLTHFVSVRIRNGPFSMFIEPFTSTTYILVVVNDPDVEPAVVKLNIDSAREYFVNLADTRTE</sequence>
<dbReference type="GO" id="GO:0003924">
    <property type="term" value="F:GTPase activity"/>
    <property type="evidence" value="ECO:0007669"/>
    <property type="project" value="UniProtKB-UniRule"/>
</dbReference>
<name>A0A1R1YGB2_9FUNG</name>
<dbReference type="AlphaFoldDB" id="A0A1R1YGB2"/>
<dbReference type="GO" id="GO:0010507">
    <property type="term" value="P:negative regulation of autophagy"/>
    <property type="evidence" value="ECO:0007669"/>
    <property type="project" value="TreeGrafter"/>
</dbReference>
<gene>
    <name evidence="5" type="ORF">AYI69_g4125</name>
</gene>
<dbReference type="InterPro" id="IPR006762">
    <property type="entry name" value="Gtr1_RagA"/>
</dbReference>
<accession>A0A1R1YGB2</accession>
<dbReference type="GO" id="GO:0005525">
    <property type="term" value="F:GTP binding"/>
    <property type="evidence" value="ECO:0007669"/>
    <property type="project" value="UniProtKB-UniRule"/>
</dbReference>
<dbReference type="PANTHER" id="PTHR11259:SF1">
    <property type="entry name" value="RAS-RELATED GTP-BINDING PROTEIN"/>
    <property type="match status" value="1"/>
</dbReference>
<evidence type="ECO:0000256" key="4">
    <source>
        <dbReference type="RuleBase" id="RU367014"/>
    </source>
</evidence>
<protein>
    <recommendedName>
        <fullName evidence="4">GTP-binding protein</fullName>
    </recommendedName>
</protein>
<evidence type="ECO:0000256" key="3">
    <source>
        <dbReference type="ARBA" id="ARBA00023134"/>
    </source>
</evidence>
<evidence type="ECO:0000313" key="6">
    <source>
        <dbReference type="Proteomes" id="UP000187429"/>
    </source>
</evidence>
<dbReference type="InterPro" id="IPR027417">
    <property type="entry name" value="P-loop_NTPase"/>
</dbReference>
<dbReference type="SUPFAM" id="SSF52540">
    <property type="entry name" value="P-loop containing nucleoside triphosphate hydrolases"/>
    <property type="match status" value="1"/>
</dbReference>
<keyword evidence="6" id="KW-1185">Reference proteome</keyword>
<dbReference type="GO" id="GO:0005634">
    <property type="term" value="C:nucleus"/>
    <property type="evidence" value="ECO:0007669"/>
    <property type="project" value="TreeGrafter"/>
</dbReference>
<evidence type="ECO:0000313" key="5">
    <source>
        <dbReference type="EMBL" id="OMJ25942.1"/>
    </source>
</evidence>
<dbReference type="GO" id="GO:0000329">
    <property type="term" value="C:fungal-type vacuole membrane"/>
    <property type="evidence" value="ECO:0007669"/>
    <property type="project" value="TreeGrafter"/>
</dbReference>
<comment type="similarity">
    <text evidence="1 4">Belongs to the GTR/RAG GTP-binding protein family.</text>
</comment>
<keyword evidence="3 4" id="KW-0342">GTP-binding</keyword>
<dbReference type="Pfam" id="PF04670">
    <property type="entry name" value="Gtr1_RagA"/>
    <property type="match status" value="2"/>
</dbReference>
<comment type="caution">
    <text evidence="5">The sequence shown here is derived from an EMBL/GenBank/DDBJ whole genome shotgun (WGS) entry which is preliminary data.</text>
</comment>
<dbReference type="GO" id="GO:1904263">
    <property type="term" value="P:positive regulation of TORC1 signaling"/>
    <property type="evidence" value="ECO:0007669"/>
    <property type="project" value="TreeGrafter"/>
</dbReference>
<keyword evidence="2 4" id="KW-0547">Nucleotide-binding</keyword>
<dbReference type="Gene3D" id="3.40.50.300">
    <property type="entry name" value="P-loop containing nucleotide triphosphate hydrolases"/>
    <property type="match status" value="2"/>
</dbReference>
<comment type="function">
    <text evidence="4">GTPase involved in activation of the TORC1 signaling pathway, which promotes growth and represses autophagy in nutrient-rich conditions.</text>
</comment>
<dbReference type="GO" id="GO:1990131">
    <property type="term" value="C:Gtr1-Gtr2 GTPase complex"/>
    <property type="evidence" value="ECO:0007669"/>
    <property type="project" value="UniProtKB-UniRule"/>
</dbReference>
<dbReference type="GO" id="GO:0009267">
    <property type="term" value="P:cellular response to starvation"/>
    <property type="evidence" value="ECO:0007669"/>
    <property type="project" value="TreeGrafter"/>
</dbReference>
<comment type="subunit">
    <text evidence="4">Component of the GSE complex.</text>
</comment>
<dbReference type="Gene3D" id="3.30.450.190">
    <property type="match status" value="1"/>
</dbReference>
<dbReference type="Proteomes" id="UP000187429">
    <property type="component" value="Unassembled WGS sequence"/>
</dbReference>
<evidence type="ECO:0000256" key="1">
    <source>
        <dbReference type="ARBA" id="ARBA00007756"/>
    </source>
</evidence>
<organism evidence="5 6">
    <name type="scientific">Smittium culicis</name>
    <dbReference type="NCBI Taxonomy" id="133412"/>
    <lineage>
        <taxon>Eukaryota</taxon>
        <taxon>Fungi</taxon>
        <taxon>Fungi incertae sedis</taxon>
        <taxon>Zoopagomycota</taxon>
        <taxon>Kickxellomycotina</taxon>
        <taxon>Harpellomycetes</taxon>
        <taxon>Harpellales</taxon>
        <taxon>Legeriomycetaceae</taxon>
        <taxon>Smittium</taxon>
    </lineage>
</organism>
<evidence type="ECO:0000256" key="2">
    <source>
        <dbReference type="ARBA" id="ARBA00022741"/>
    </source>
</evidence>
<dbReference type="EMBL" id="LSSM01001551">
    <property type="protein sequence ID" value="OMJ25942.1"/>
    <property type="molecule type" value="Genomic_DNA"/>
</dbReference>
<dbReference type="OrthoDB" id="10020193at2759"/>
<dbReference type="PANTHER" id="PTHR11259">
    <property type="entry name" value="RAS-RELATED GTP BINDING RAG/GTR YEAST"/>
    <property type="match status" value="1"/>
</dbReference>
<reference evidence="6" key="1">
    <citation type="submission" date="2017-01" db="EMBL/GenBank/DDBJ databases">
        <authorList>
            <person name="Wang Y."/>
            <person name="White M."/>
            <person name="Kvist S."/>
            <person name="Moncalvo J.-M."/>
        </authorList>
    </citation>
    <scope>NUCLEOTIDE SEQUENCE [LARGE SCALE GENOMIC DNA]</scope>
    <source>
        <strain evidence="6">ID-206-W2</strain>
    </source>
</reference>